<dbReference type="GO" id="GO:0032259">
    <property type="term" value="P:methylation"/>
    <property type="evidence" value="ECO:0007669"/>
    <property type="project" value="UniProtKB-KW"/>
</dbReference>
<evidence type="ECO:0000256" key="3">
    <source>
        <dbReference type="ARBA" id="ARBA00022679"/>
    </source>
</evidence>
<dbReference type="InterPro" id="IPR029063">
    <property type="entry name" value="SAM-dependent_MTases_sf"/>
</dbReference>
<dbReference type="Pfam" id="PF01555">
    <property type="entry name" value="N6_N4_Mtase"/>
    <property type="match status" value="1"/>
</dbReference>
<dbReference type="STRING" id="640081.Dsui_2830"/>
<dbReference type="eggNOG" id="COG2189">
    <property type="taxonomic scope" value="Bacteria"/>
</dbReference>
<evidence type="ECO:0000313" key="7">
    <source>
        <dbReference type="Proteomes" id="UP000005633"/>
    </source>
</evidence>
<dbReference type="OrthoDB" id="9816288at2"/>
<gene>
    <name evidence="6" type="ordered locus">Dsui_2830</name>
</gene>
<evidence type="ECO:0000313" key="6">
    <source>
        <dbReference type="EMBL" id="AEV27169.1"/>
    </source>
</evidence>
<evidence type="ECO:0000256" key="4">
    <source>
        <dbReference type="RuleBase" id="RU362026"/>
    </source>
</evidence>
<comment type="similarity">
    <text evidence="1 4">Belongs to the N(4)/N(6)-methyltransferase family.</text>
</comment>
<dbReference type="InterPro" id="IPR002941">
    <property type="entry name" value="DNA_methylase_N4/N6"/>
</dbReference>
<evidence type="ECO:0000259" key="5">
    <source>
        <dbReference type="Pfam" id="PF01555"/>
    </source>
</evidence>
<accession>G8QFQ6</accession>
<dbReference type="GO" id="GO:0005737">
    <property type="term" value="C:cytoplasm"/>
    <property type="evidence" value="ECO:0007669"/>
    <property type="project" value="TreeGrafter"/>
</dbReference>
<dbReference type="GO" id="GO:0003677">
    <property type="term" value="F:DNA binding"/>
    <property type="evidence" value="ECO:0007669"/>
    <property type="project" value="InterPro"/>
</dbReference>
<dbReference type="REBASE" id="45519">
    <property type="entry name" value="M.DsuPSORF2830P"/>
</dbReference>
<dbReference type="Proteomes" id="UP000005633">
    <property type="component" value="Chromosome"/>
</dbReference>
<sequence>MNQLYLGDNLQVLRNSVASNSVDLIYLDPPFASNADYDYVSANPSGNGQGSLRVMAFVDTWTWTAETAETLLDIQTRHVELGALLGAITQGLRFNSLAAYLVMMSVRLLELKRVLKPAGSLYLHCDTSASSYLRVVLDLIFGADNFRNEIVWKRTSSHNDSKKWAHIHDTLLFYAGKGFTWNPVYLPHDPEYVRKFYRFEDERGRYRLHEIIRTASMGPRPNLAYEYKGYRPEWGWRLVREKVEALDQENRLTWSTTGRPYLKRYLHEQKGTPCPGLWTDIPPLSHAAAERMGYPTQKPLSLLERIIGASSNEGDVVLDPFAGCGTSTHAAQKLGRKWIGIDVSELAVTLMRHRLNASFPDVHYQFNDLNQPVQQKQTVAKRVKTLLA</sequence>
<protein>
    <recommendedName>
        <fullName evidence="4">Methyltransferase</fullName>
        <ecNumber evidence="4">2.1.1.-</ecNumber>
    </recommendedName>
</protein>
<proteinExistence type="inferred from homology"/>
<keyword evidence="2 6" id="KW-0489">Methyltransferase</keyword>
<dbReference type="Gene3D" id="3.40.50.150">
    <property type="entry name" value="Vaccinia Virus protein VP39"/>
    <property type="match status" value="1"/>
</dbReference>
<dbReference type="EC" id="2.1.1.-" evidence="4"/>
<dbReference type="AlphaFoldDB" id="G8QFQ6"/>
<dbReference type="EMBL" id="CP003153">
    <property type="protein sequence ID" value="AEV27169.1"/>
    <property type="molecule type" value="Genomic_DNA"/>
</dbReference>
<name>G8QFQ6_AZOOP</name>
<dbReference type="RefSeq" id="WP_014237850.1">
    <property type="nucleotide sequence ID" value="NC_016616.1"/>
</dbReference>
<dbReference type="GO" id="GO:0008170">
    <property type="term" value="F:N-methyltransferase activity"/>
    <property type="evidence" value="ECO:0007669"/>
    <property type="project" value="InterPro"/>
</dbReference>
<evidence type="ECO:0000256" key="2">
    <source>
        <dbReference type="ARBA" id="ARBA00022603"/>
    </source>
</evidence>
<dbReference type="PRINTS" id="PR00508">
    <property type="entry name" value="S21N4MTFRASE"/>
</dbReference>
<dbReference type="PANTHER" id="PTHR13370">
    <property type="entry name" value="RNA METHYLASE-RELATED"/>
    <property type="match status" value="1"/>
</dbReference>
<dbReference type="KEGG" id="dsu:Dsui_2830"/>
<dbReference type="InterPro" id="IPR002052">
    <property type="entry name" value="DNA_methylase_N6_adenine_CS"/>
</dbReference>
<evidence type="ECO:0000256" key="1">
    <source>
        <dbReference type="ARBA" id="ARBA00006594"/>
    </source>
</evidence>
<reference evidence="6 7" key="1">
    <citation type="journal article" date="2012" name="J. Bacteriol.">
        <title>Complete genome sequence of the anaerobic perchlorate-reducing bacterium Azospira suillum strain PS.</title>
        <authorList>
            <person name="Byrne-Bailey K.G."/>
            <person name="Coates J.D."/>
        </authorList>
    </citation>
    <scope>NUCLEOTIDE SEQUENCE [LARGE SCALE GENOMIC DNA]</scope>
    <source>
        <strain evidence="7">ATCC BAA-33 / DSM 13638 / PS</strain>
    </source>
</reference>
<dbReference type="PANTHER" id="PTHR13370:SF3">
    <property type="entry name" value="TRNA (GUANINE(10)-N2)-METHYLTRANSFERASE HOMOLOG"/>
    <property type="match status" value="1"/>
</dbReference>
<organism evidence="6 7">
    <name type="scientific">Azospira oryzae (strain ATCC BAA-33 / DSM 13638 / PS)</name>
    <name type="common">Dechlorosoma suillum</name>
    <dbReference type="NCBI Taxonomy" id="640081"/>
    <lineage>
        <taxon>Bacteria</taxon>
        <taxon>Pseudomonadati</taxon>
        <taxon>Pseudomonadota</taxon>
        <taxon>Betaproteobacteria</taxon>
        <taxon>Rhodocyclales</taxon>
        <taxon>Rhodocyclaceae</taxon>
        <taxon>Azospira</taxon>
    </lineage>
</organism>
<keyword evidence="3" id="KW-0808">Transferase</keyword>
<dbReference type="SUPFAM" id="SSF53335">
    <property type="entry name" value="S-adenosyl-L-methionine-dependent methyltransferases"/>
    <property type="match status" value="1"/>
</dbReference>
<dbReference type="PROSITE" id="PS00092">
    <property type="entry name" value="N6_MTASE"/>
    <property type="match status" value="1"/>
</dbReference>
<feature type="domain" description="DNA methylase N-4/N-6" evidence="5">
    <location>
        <begin position="22"/>
        <end position="348"/>
    </location>
</feature>
<dbReference type="InterPro" id="IPR001091">
    <property type="entry name" value="RM_Methyltransferase"/>
</dbReference>
<dbReference type="HOGENOM" id="CLU_024927_10_0_4"/>